<keyword evidence="10" id="KW-1185">Reference proteome</keyword>
<dbReference type="Proteomes" id="UP001157353">
    <property type="component" value="Unassembled WGS sequence"/>
</dbReference>
<dbReference type="PANTHER" id="PTHR30026:SF20">
    <property type="entry name" value="OUTER MEMBRANE PROTEIN TOLC"/>
    <property type="match status" value="1"/>
</dbReference>
<keyword evidence="8" id="KW-0732">Signal</keyword>
<keyword evidence="4" id="KW-1134">Transmembrane beta strand</keyword>
<dbReference type="RefSeq" id="WP_284204830.1">
    <property type="nucleotide sequence ID" value="NZ_BSPQ01000015.1"/>
</dbReference>
<evidence type="ECO:0000313" key="10">
    <source>
        <dbReference type="Proteomes" id="UP001157353"/>
    </source>
</evidence>
<reference evidence="10" key="1">
    <citation type="journal article" date="2019" name="Int. J. Syst. Evol. Microbiol.">
        <title>The Global Catalogue of Microorganisms (GCM) 10K type strain sequencing project: providing services to taxonomists for standard genome sequencing and annotation.</title>
        <authorList>
            <consortium name="The Broad Institute Genomics Platform"/>
            <consortium name="The Broad Institute Genome Sequencing Center for Infectious Disease"/>
            <person name="Wu L."/>
            <person name="Ma J."/>
        </authorList>
    </citation>
    <scope>NUCLEOTIDE SEQUENCE [LARGE SCALE GENOMIC DNA]</scope>
    <source>
        <strain evidence="10">NBRC 103166</strain>
    </source>
</reference>
<comment type="similarity">
    <text evidence="2">Belongs to the outer membrane factor (OMF) (TC 1.B.17) family.</text>
</comment>
<evidence type="ECO:0000256" key="8">
    <source>
        <dbReference type="SAM" id="SignalP"/>
    </source>
</evidence>
<dbReference type="PANTHER" id="PTHR30026">
    <property type="entry name" value="OUTER MEMBRANE PROTEIN TOLC"/>
    <property type="match status" value="1"/>
</dbReference>
<keyword evidence="3" id="KW-0813">Transport</keyword>
<keyword evidence="7" id="KW-0998">Cell outer membrane</keyword>
<evidence type="ECO:0000313" key="9">
    <source>
        <dbReference type="EMBL" id="GLS91714.1"/>
    </source>
</evidence>
<keyword evidence="6" id="KW-0472">Membrane</keyword>
<dbReference type="InterPro" id="IPR003423">
    <property type="entry name" value="OMP_efflux"/>
</dbReference>
<sequence>MSRFLQCLALLVLVSTFQIGHASELSITIEQAIKNNYKIRVSEYEVISSEYDRKKGLSAFFPTINASANTKWNDSDTLEKENYTSTKNGYNSNGYSISLSQSVIDLSKVYNYQVGELDYEINLLKHHKIINDIIINVVEGYFSYLKYHSQYIATESELISSETRFKHVQRSHELGNVAKTDVYEAYAKKEGNVRKLADIEKNLEVALLKLQSTTQIKMIPSVDVKISENYENISTQEEQDLQGYMLTNNYDIIIAEFNTQKSIKTSEKSRSSFYPTVSASVNYEFTDSNNSTGTDTDNIVYSLDLTLPITNGGSDLYTYQRDANKIEQSNIQYEQTLDDSEVSFKELIYDINNNVNSMRTLKSMIISNYAVYKGSQRAYKIGTKTLTDLLGAESNLYNSIRDFQENQYNYIINVSKLKALLGPINLQEIEQLSSTMVPLQKRFDITLLEQFKGVL</sequence>
<proteinExistence type="inferred from homology"/>
<protein>
    <submittedName>
        <fullName evidence="9">Outer membrane channel protein TolC</fullName>
    </submittedName>
</protein>
<comment type="subcellular location">
    <subcellularLocation>
        <location evidence="1">Cell outer membrane</location>
    </subcellularLocation>
</comment>
<evidence type="ECO:0000256" key="3">
    <source>
        <dbReference type="ARBA" id="ARBA00022448"/>
    </source>
</evidence>
<organism evidence="9 10">
    <name type="scientific">Psychromonas marina</name>
    <dbReference type="NCBI Taxonomy" id="88364"/>
    <lineage>
        <taxon>Bacteria</taxon>
        <taxon>Pseudomonadati</taxon>
        <taxon>Pseudomonadota</taxon>
        <taxon>Gammaproteobacteria</taxon>
        <taxon>Alteromonadales</taxon>
        <taxon>Psychromonadaceae</taxon>
        <taxon>Psychromonas</taxon>
    </lineage>
</organism>
<evidence type="ECO:0000256" key="2">
    <source>
        <dbReference type="ARBA" id="ARBA00007613"/>
    </source>
</evidence>
<evidence type="ECO:0000256" key="7">
    <source>
        <dbReference type="ARBA" id="ARBA00023237"/>
    </source>
</evidence>
<evidence type="ECO:0000256" key="1">
    <source>
        <dbReference type="ARBA" id="ARBA00004442"/>
    </source>
</evidence>
<dbReference type="Gene3D" id="1.20.1600.10">
    <property type="entry name" value="Outer membrane efflux proteins (OEP)"/>
    <property type="match status" value="1"/>
</dbReference>
<comment type="caution">
    <text evidence="9">The sequence shown here is derived from an EMBL/GenBank/DDBJ whole genome shotgun (WGS) entry which is preliminary data.</text>
</comment>
<feature type="chain" id="PRO_5045827817" evidence="8">
    <location>
        <begin position="23"/>
        <end position="455"/>
    </location>
</feature>
<dbReference type="EMBL" id="BSPQ01000015">
    <property type="protein sequence ID" value="GLS91714.1"/>
    <property type="molecule type" value="Genomic_DNA"/>
</dbReference>
<evidence type="ECO:0000256" key="6">
    <source>
        <dbReference type="ARBA" id="ARBA00023136"/>
    </source>
</evidence>
<dbReference type="SUPFAM" id="SSF56954">
    <property type="entry name" value="Outer membrane efflux proteins (OEP)"/>
    <property type="match status" value="1"/>
</dbReference>
<gene>
    <name evidence="9" type="primary">tolC</name>
    <name evidence="9" type="ORF">GCM10007916_27840</name>
</gene>
<keyword evidence="5" id="KW-0812">Transmembrane</keyword>
<name>A0ABQ6E2Q6_9GAMM</name>
<feature type="signal peptide" evidence="8">
    <location>
        <begin position="1"/>
        <end position="22"/>
    </location>
</feature>
<evidence type="ECO:0000256" key="4">
    <source>
        <dbReference type="ARBA" id="ARBA00022452"/>
    </source>
</evidence>
<accession>A0ABQ6E2Q6</accession>
<dbReference type="InterPro" id="IPR051906">
    <property type="entry name" value="TolC-like"/>
</dbReference>
<evidence type="ECO:0000256" key="5">
    <source>
        <dbReference type="ARBA" id="ARBA00022692"/>
    </source>
</evidence>
<dbReference type="Pfam" id="PF02321">
    <property type="entry name" value="OEP"/>
    <property type="match status" value="2"/>
</dbReference>